<evidence type="ECO:0000256" key="6">
    <source>
        <dbReference type="SAM" id="Phobius"/>
    </source>
</evidence>
<sequence>MVETGNKFHDKVSSLINWGHWFTFFNIIIVSLIGLRYIAYAGMADSFAGIIYQFISLIGHFSFLCAAVFMLILFPLAFLIPFPRLYRIIAIFISTILITFLIIDTQIFKIYNFHLNPLIWHFLQSPSQVEQIYTINLHYISIPIIFIIELFVSYFVWKKCRKLQAKRIGKPIAVVLFSAFVITHLTFIWADAKQYRPITQQKATYPLSYPMTARTFLKNQGWLSENKLHERISRQSNEFKNELRYPITPLTFQTTKSAQNILLVTVEALRADMLNEQNMPKLYKLSQQGLNFKNHYSGASNRAQGIFSLFYALPNNYWSDITLNYIPPVLLTRLQQQHYQFGLFSSIGFNQPEFLQSSFSNLKTEHLKNANAENGNQKITKEWSQWLNLQNDTNSWFSFLYYEQPDKSFLHNTDHVSFMDHTKKLALYQKQVLTIDQQIAQIIKALKSKNQLENTIVIITGTHAVSFAKNSSAQSAISDAHVPLVILWPGENAGQISRMTSHLDIVPTLMEKSLGGQSNANLYSSGQSLFDESERQFLLSGDLNKYVVYEKERITQFSDDGEVNSIDWNANPLAEDKDDVTLLIKVVSQLRRFNR</sequence>
<dbReference type="InterPro" id="IPR012159">
    <property type="entry name" value="YejM-like"/>
</dbReference>
<dbReference type="eggNOG" id="COG3083">
    <property type="taxonomic scope" value="Bacteria"/>
</dbReference>
<dbReference type="Gene3D" id="3.40.720.10">
    <property type="entry name" value="Alkaline Phosphatase, subunit A"/>
    <property type="match status" value="1"/>
</dbReference>
<proteinExistence type="predicted"/>
<dbReference type="Pfam" id="PF11893">
    <property type="entry name" value="DUF3413"/>
    <property type="match status" value="1"/>
</dbReference>
<dbReference type="InterPro" id="IPR050448">
    <property type="entry name" value="OpgB/LTA_synthase_biosynth"/>
</dbReference>
<organism evidence="9 10">
    <name type="scientific">Psychromonas ingrahamii (strain DSM 17664 / CCUG 51855 / 37)</name>
    <dbReference type="NCBI Taxonomy" id="357804"/>
    <lineage>
        <taxon>Bacteria</taxon>
        <taxon>Pseudomonadati</taxon>
        <taxon>Pseudomonadota</taxon>
        <taxon>Gammaproteobacteria</taxon>
        <taxon>Alteromonadales</taxon>
        <taxon>Psychromonadaceae</taxon>
        <taxon>Psychromonas</taxon>
    </lineage>
</organism>
<feature type="domain" description="Sulfatase N-terminal" evidence="7">
    <location>
        <begin position="259"/>
        <end position="511"/>
    </location>
</feature>
<feature type="transmembrane region" description="Helical" evidence="6">
    <location>
        <begin position="51"/>
        <end position="78"/>
    </location>
</feature>
<comment type="subcellular location">
    <subcellularLocation>
        <location evidence="1">Cell membrane</location>
        <topology evidence="1">Multi-pass membrane protein</topology>
    </subcellularLocation>
</comment>
<dbReference type="STRING" id="357804.Ping_2269"/>
<dbReference type="KEGG" id="pin:Ping_2269"/>
<dbReference type="EMBL" id="CP000510">
    <property type="protein sequence ID" value="ABM04010.1"/>
    <property type="molecule type" value="Genomic_DNA"/>
</dbReference>
<dbReference type="PIRSF" id="PIRSF004950">
    <property type="entry name" value="Mmb_sulf_HI0842"/>
    <property type="match status" value="1"/>
</dbReference>
<dbReference type="RefSeq" id="WP_011770570.1">
    <property type="nucleotide sequence ID" value="NC_008709.1"/>
</dbReference>
<evidence type="ECO:0000256" key="4">
    <source>
        <dbReference type="ARBA" id="ARBA00022989"/>
    </source>
</evidence>
<evidence type="ECO:0000256" key="5">
    <source>
        <dbReference type="ARBA" id="ARBA00023136"/>
    </source>
</evidence>
<accession>A1SWZ5</accession>
<gene>
    <name evidence="9" type="ordered locus">Ping_2269</name>
</gene>
<name>A1SWZ5_PSYIN</name>
<dbReference type="InterPro" id="IPR024588">
    <property type="entry name" value="YejM_N"/>
</dbReference>
<dbReference type="InterPro" id="IPR017850">
    <property type="entry name" value="Alkaline_phosphatase_core_sf"/>
</dbReference>
<keyword evidence="4 6" id="KW-1133">Transmembrane helix</keyword>
<dbReference type="SUPFAM" id="SSF53649">
    <property type="entry name" value="Alkaline phosphatase-like"/>
    <property type="match status" value="1"/>
</dbReference>
<evidence type="ECO:0000259" key="7">
    <source>
        <dbReference type="Pfam" id="PF00884"/>
    </source>
</evidence>
<evidence type="ECO:0000313" key="10">
    <source>
        <dbReference type="Proteomes" id="UP000000639"/>
    </source>
</evidence>
<evidence type="ECO:0000256" key="3">
    <source>
        <dbReference type="ARBA" id="ARBA00022692"/>
    </source>
</evidence>
<evidence type="ECO:0000259" key="8">
    <source>
        <dbReference type="Pfam" id="PF11893"/>
    </source>
</evidence>
<keyword evidence="5 6" id="KW-0472">Membrane</keyword>
<feature type="domain" description="Inner membrane protein YejM N-terminal" evidence="8">
    <location>
        <begin position="6"/>
        <end position="252"/>
    </location>
</feature>
<dbReference type="Proteomes" id="UP000000639">
    <property type="component" value="Chromosome"/>
</dbReference>
<feature type="transmembrane region" description="Helical" evidence="6">
    <location>
        <begin position="21"/>
        <end position="39"/>
    </location>
</feature>
<dbReference type="AlphaFoldDB" id="A1SWZ5"/>
<dbReference type="InterPro" id="IPR000917">
    <property type="entry name" value="Sulfatase_N"/>
</dbReference>
<dbReference type="PANTHER" id="PTHR47371">
    <property type="entry name" value="LIPOTEICHOIC ACID SYNTHASE"/>
    <property type="match status" value="1"/>
</dbReference>
<evidence type="ECO:0000313" key="9">
    <source>
        <dbReference type="EMBL" id="ABM04010.1"/>
    </source>
</evidence>
<dbReference type="CDD" id="cd16148">
    <property type="entry name" value="sulfatase_like"/>
    <property type="match status" value="1"/>
</dbReference>
<keyword evidence="2" id="KW-1003">Cell membrane</keyword>
<dbReference type="HOGENOM" id="CLU_030247_1_0_6"/>
<reference evidence="9 10" key="1">
    <citation type="submission" date="2007-01" db="EMBL/GenBank/DDBJ databases">
        <title>Complete sequence of Psychromonas ingrahamii 37.</title>
        <authorList>
            <consortium name="US DOE Joint Genome Institute"/>
            <person name="Copeland A."/>
            <person name="Lucas S."/>
            <person name="Lapidus A."/>
            <person name="Barry K."/>
            <person name="Detter J.C."/>
            <person name="Glavina del Rio T."/>
            <person name="Hammon N."/>
            <person name="Israni S."/>
            <person name="Dalin E."/>
            <person name="Tice H."/>
            <person name="Pitluck S."/>
            <person name="Thompson L.S."/>
            <person name="Brettin T."/>
            <person name="Bruce D."/>
            <person name="Han C."/>
            <person name="Tapia R."/>
            <person name="Schmutz J."/>
            <person name="Larimer F."/>
            <person name="Land M."/>
            <person name="Hauser L."/>
            <person name="Kyrpides N."/>
            <person name="Ivanova N."/>
            <person name="Staley J."/>
            <person name="Richardson P."/>
        </authorList>
    </citation>
    <scope>NUCLEOTIDE SEQUENCE [LARGE SCALE GENOMIC DNA]</scope>
    <source>
        <strain evidence="9 10">37</strain>
    </source>
</reference>
<protein>
    <submittedName>
        <fullName evidence="9">Sulfatase</fullName>
    </submittedName>
</protein>
<evidence type="ECO:0000256" key="1">
    <source>
        <dbReference type="ARBA" id="ARBA00004651"/>
    </source>
</evidence>
<dbReference type="Pfam" id="PF00884">
    <property type="entry name" value="Sulfatase"/>
    <property type="match status" value="1"/>
</dbReference>
<dbReference type="OrthoDB" id="236686at2"/>
<dbReference type="PANTHER" id="PTHR47371:SF3">
    <property type="entry name" value="PHOSPHOGLYCEROL TRANSFERASE I"/>
    <property type="match status" value="1"/>
</dbReference>
<feature type="transmembrane region" description="Helical" evidence="6">
    <location>
        <begin position="137"/>
        <end position="157"/>
    </location>
</feature>
<dbReference type="GO" id="GO:0005886">
    <property type="term" value="C:plasma membrane"/>
    <property type="evidence" value="ECO:0007669"/>
    <property type="project" value="UniProtKB-SubCell"/>
</dbReference>
<keyword evidence="10" id="KW-1185">Reference proteome</keyword>
<feature type="transmembrane region" description="Helical" evidence="6">
    <location>
        <begin position="169"/>
        <end position="190"/>
    </location>
</feature>
<evidence type="ECO:0000256" key="2">
    <source>
        <dbReference type="ARBA" id="ARBA00022475"/>
    </source>
</evidence>
<keyword evidence="3 6" id="KW-0812">Transmembrane</keyword>
<feature type="transmembrane region" description="Helical" evidence="6">
    <location>
        <begin position="85"/>
        <end position="103"/>
    </location>
</feature>